<dbReference type="EMBL" id="ADTU01002838">
    <property type="status" value="NOT_ANNOTATED_CDS"/>
    <property type="molecule type" value="Genomic_DNA"/>
</dbReference>
<reference evidence="4" key="1">
    <citation type="journal article" date="2011" name="PLoS Genet.">
        <title>The genome sequence of the leaf-cutter ant Atta cephalotes reveals insights into its obligate symbiotic lifestyle.</title>
        <authorList>
            <person name="Suen G."/>
            <person name="Teiling C."/>
            <person name="Li L."/>
            <person name="Holt C."/>
            <person name="Abouheif E."/>
            <person name="Bornberg-Bauer E."/>
            <person name="Bouffard P."/>
            <person name="Caldera E.J."/>
            <person name="Cash E."/>
            <person name="Cavanaugh A."/>
            <person name="Denas O."/>
            <person name="Elhaik E."/>
            <person name="Fave M.J."/>
            <person name="Gadau J."/>
            <person name="Gibson J.D."/>
            <person name="Graur D."/>
            <person name="Grubbs K.J."/>
            <person name="Hagen D.E."/>
            <person name="Harkins T.T."/>
            <person name="Helmkampf M."/>
            <person name="Hu H."/>
            <person name="Johnson B.R."/>
            <person name="Kim J."/>
            <person name="Marsh S.E."/>
            <person name="Moeller J.A."/>
            <person name="Munoz-Torres M.C."/>
            <person name="Murphy M.C."/>
            <person name="Naughton M.C."/>
            <person name="Nigam S."/>
            <person name="Overson R."/>
            <person name="Rajakumar R."/>
            <person name="Reese J.T."/>
            <person name="Scott J.J."/>
            <person name="Smith C.R."/>
            <person name="Tao S."/>
            <person name="Tsutsui N.D."/>
            <person name="Viljakainen L."/>
            <person name="Wissler L."/>
            <person name="Yandell M.D."/>
            <person name="Zimmer F."/>
            <person name="Taylor J."/>
            <person name="Slater S.C."/>
            <person name="Clifton S.W."/>
            <person name="Warren W.C."/>
            <person name="Elsik C.G."/>
            <person name="Smith C.D."/>
            <person name="Weinstock G.M."/>
            <person name="Gerardo N.M."/>
            <person name="Currie C.R."/>
        </authorList>
    </citation>
    <scope>NUCLEOTIDE SEQUENCE [LARGE SCALE GENOMIC DNA]</scope>
</reference>
<dbReference type="STRING" id="12957.A0A158NY00"/>
<dbReference type="InterPro" id="IPR000953">
    <property type="entry name" value="Chromo/chromo_shadow_dom"/>
</dbReference>
<evidence type="ECO:0000313" key="3">
    <source>
        <dbReference type="EnsemblMetazoa" id="XP_012062408.1"/>
    </source>
</evidence>
<dbReference type="InParanoid" id="A0A158NY00"/>
<feature type="compositionally biased region" description="Basic and acidic residues" evidence="1">
    <location>
        <begin position="20"/>
        <end position="29"/>
    </location>
</feature>
<organism evidence="3 4">
    <name type="scientific">Atta cephalotes</name>
    <name type="common">Leafcutter ant</name>
    <dbReference type="NCBI Taxonomy" id="12957"/>
    <lineage>
        <taxon>Eukaryota</taxon>
        <taxon>Metazoa</taxon>
        <taxon>Ecdysozoa</taxon>
        <taxon>Arthropoda</taxon>
        <taxon>Hexapoda</taxon>
        <taxon>Insecta</taxon>
        <taxon>Pterygota</taxon>
        <taxon>Neoptera</taxon>
        <taxon>Endopterygota</taxon>
        <taxon>Hymenoptera</taxon>
        <taxon>Apocrita</taxon>
        <taxon>Aculeata</taxon>
        <taxon>Formicoidea</taxon>
        <taxon>Formicidae</taxon>
        <taxon>Myrmicinae</taxon>
        <taxon>Atta</taxon>
    </lineage>
</organism>
<evidence type="ECO:0000259" key="2">
    <source>
        <dbReference type="SMART" id="SM00298"/>
    </source>
</evidence>
<dbReference type="EnsemblMetazoa" id="XM_012207018.1">
    <property type="protein sequence ID" value="XP_012062408.1"/>
    <property type="gene ID" value="LOC105625695"/>
</dbReference>
<reference evidence="3" key="2">
    <citation type="submission" date="2016-04" db="UniProtKB">
        <authorList>
            <consortium name="EnsemblMetazoa"/>
        </authorList>
    </citation>
    <scope>IDENTIFICATION</scope>
</reference>
<dbReference type="eggNOG" id="KOG2747">
    <property type="taxonomic scope" value="Eukaryota"/>
</dbReference>
<evidence type="ECO:0000313" key="4">
    <source>
        <dbReference type="Proteomes" id="UP000005205"/>
    </source>
</evidence>
<dbReference type="AlphaFoldDB" id="A0A158NY00"/>
<feature type="region of interest" description="Disordered" evidence="1">
    <location>
        <begin position="1"/>
        <end position="47"/>
    </location>
</feature>
<proteinExistence type="predicted"/>
<keyword evidence="4" id="KW-1185">Reference proteome</keyword>
<dbReference type="SMART" id="SM00298">
    <property type="entry name" value="CHROMO"/>
    <property type="match status" value="1"/>
</dbReference>
<dbReference type="KEGG" id="acep:105625695"/>
<accession>A0A158NY00</accession>
<dbReference type="SUPFAM" id="SSF54160">
    <property type="entry name" value="Chromo domain-like"/>
    <property type="match status" value="1"/>
</dbReference>
<protein>
    <recommendedName>
        <fullName evidence="2">Chromo domain-containing protein</fullName>
    </recommendedName>
</protein>
<sequence length="157" mass="18432">MAESEQRSKDGCNITPSKETMVKQEKRDSTLTNGGKGSGDDADSLEELPLDIGEHYLVRRSDDSWHPAEIIQTRYNENESHYEYYIHYDGHNRRLDEWVPRDRIMSSRFDMSEIERHDRNSGTDLLALDSSDRKITRNQKRRHDEINHVQKVNTSIK</sequence>
<dbReference type="GO" id="GO:0005694">
    <property type="term" value="C:chromosome"/>
    <property type="evidence" value="ECO:0007669"/>
    <property type="project" value="UniProtKB-ARBA"/>
</dbReference>
<dbReference type="InterPro" id="IPR016197">
    <property type="entry name" value="Chromo-like_dom_sf"/>
</dbReference>
<dbReference type="Pfam" id="PF11717">
    <property type="entry name" value="Tudor-knot"/>
    <property type="match status" value="1"/>
</dbReference>
<dbReference type="OrthoDB" id="787137at2759"/>
<dbReference type="Proteomes" id="UP000005205">
    <property type="component" value="Unassembled WGS sequence"/>
</dbReference>
<dbReference type="Gene3D" id="2.30.30.140">
    <property type="match status" value="1"/>
</dbReference>
<feature type="compositionally biased region" description="Basic and acidic residues" evidence="1">
    <location>
        <begin position="1"/>
        <end position="10"/>
    </location>
</feature>
<gene>
    <name evidence="3" type="primary">105625695</name>
</gene>
<dbReference type="InterPro" id="IPR025995">
    <property type="entry name" value="Tudor-knot"/>
</dbReference>
<feature type="domain" description="Chromo" evidence="2">
    <location>
        <begin position="64"/>
        <end position="121"/>
    </location>
</feature>
<name>A0A158NY00_ATTCE</name>
<evidence type="ECO:0000256" key="1">
    <source>
        <dbReference type="SAM" id="MobiDB-lite"/>
    </source>
</evidence>